<feature type="transmembrane region" description="Helical" evidence="1">
    <location>
        <begin position="32"/>
        <end position="49"/>
    </location>
</feature>
<reference evidence="2 3" key="1">
    <citation type="journal article" date="2013" name="Proc. Natl. Acad. Sci. U.S.A.">
        <title>Genome of an arbuscular mycorrhizal fungus provides insight into the oldest plant symbiosis.</title>
        <authorList>
            <person name="Tisserant E."/>
            <person name="Malbreil M."/>
            <person name="Kuo A."/>
            <person name="Kohler A."/>
            <person name="Symeonidi A."/>
            <person name="Balestrini R."/>
            <person name="Charron P."/>
            <person name="Duensing N."/>
            <person name="Frei Dit Frey N."/>
            <person name="Gianinazzi-Pearson V."/>
            <person name="Gilbert L.B."/>
            <person name="Handa Y."/>
            <person name="Herr J.R."/>
            <person name="Hijri M."/>
            <person name="Koul R."/>
            <person name="Kawaguchi M."/>
            <person name="Krajinski F."/>
            <person name="Lammers P.J."/>
            <person name="Masclaux F.G."/>
            <person name="Murat C."/>
            <person name="Morin E."/>
            <person name="Ndikumana S."/>
            <person name="Pagni M."/>
            <person name="Petitpierre D."/>
            <person name="Requena N."/>
            <person name="Rosikiewicz P."/>
            <person name="Riley R."/>
            <person name="Saito K."/>
            <person name="San Clemente H."/>
            <person name="Shapiro H."/>
            <person name="van Tuinen D."/>
            <person name="Becard G."/>
            <person name="Bonfante P."/>
            <person name="Paszkowski U."/>
            <person name="Shachar-Hill Y.Y."/>
            <person name="Tuskan G.A."/>
            <person name="Young P.W."/>
            <person name="Sanders I.R."/>
            <person name="Henrissat B."/>
            <person name="Rensing S.A."/>
            <person name="Grigoriev I.V."/>
            <person name="Corradi N."/>
            <person name="Roux C."/>
            <person name="Martin F."/>
        </authorList>
    </citation>
    <scope>NUCLEOTIDE SEQUENCE [LARGE SCALE GENOMIC DNA]</scope>
    <source>
        <strain evidence="2 3">DAOM 197198</strain>
    </source>
</reference>
<keyword evidence="1" id="KW-0472">Membrane</keyword>
<keyword evidence="3" id="KW-1185">Reference proteome</keyword>
<evidence type="ECO:0000313" key="3">
    <source>
        <dbReference type="Proteomes" id="UP000018888"/>
    </source>
</evidence>
<feature type="transmembrane region" description="Helical" evidence="1">
    <location>
        <begin position="7"/>
        <end position="26"/>
    </location>
</feature>
<name>A0A2P4P369_RHIID</name>
<dbReference type="AlphaFoldDB" id="A0A2P4P369"/>
<sequence>MIMGFISYYYIYLLFFWGWEFLQQSLFDNTTIFFINFAYLGIQCLFLTVRI</sequence>
<comment type="caution">
    <text evidence="2">The sequence shown here is derived from an EMBL/GenBank/DDBJ whole genome shotgun (WGS) entry which is preliminary data.</text>
</comment>
<gene>
    <name evidence="2" type="ORF">GLOIN_2v1718908</name>
</gene>
<evidence type="ECO:0000256" key="1">
    <source>
        <dbReference type="SAM" id="Phobius"/>
    </source>
</evidence>
<keyword evidence="1" id="KW-1133">Transmembrane helix</keyword>
<evidence type="ECO:0000313" key="2">
    <source>
        <dbReference type="EMBL" id="POG59824.1"/>
    </source>
</evidence>
<proteinExistence type="predicted"/>
<dbReference type="VEuPathDB" id="FungiDB:RhiirFUN_024745"/>
<dbReference type="Proteomes" id="UP000018888">
    <property type="component" value="Unassembled WGS sequence"/>
</dbReference>
<reference evidence="2 3" key="2">
    <citation type="journal article" date="2018" name="New Phytol.">
        <title>High intraspecific genome diversity in the model arbuscular mycorrhizal symbiont Rhizophagus irregularis.</title>
        <authorList>
            <person name="Chen E.C.H."/>
            <person name="Morin E."/>
            <person name="Beaudet D."/>
            <person name="Noel J."/>
            <person name="Yildirir G."/>
            <person name="Ndikumana S."/>
            <person name="Charron P."/>
            <person name="St-Onge C."/>
            <person name="Giorgi J."/>
            <person name="Kruger M."/>
            <person name="Marton T."/>
            <person name="Ropars J."/>
            <person name="Grigoriev I.V."/>
            <person name="Hainaut M."/>
            <person name="Henrissat B."/>
            <person name="Roux C."/>
            <person name="Martin F."/>
            <person name="Corradi N."/>
        </authorList>
    </citation>
    <scope>NUCLEOTIDE SEQUENCE [LARGE SCALE GENOMIC DNA]</scope>
    <source>
        <strain evidence="2 3">DAOM 197198</strain>
    </source>
</reference>
<accession>A0A2P4P369</accession>
<organism evidence="2 3">
    <name type="scientific">Rhizophagus irregularis (strain DAOM 181602 / DAOM 197198 / MUCL 43194)</name>
    <name type="common">Arbuscular mycorrhizal fungus</name>
    <name type="synonym">Glomus intraradices</name>
    <dbReference type="NCBI Taxonomy" id="747089"/>
    <lineage>
        <taxon>Eukaryota</taxon>
        <taxon>Fungi</taxon>
        <taxon>Fungi incertae sedis</taxon>
        <taxon>Mucoromycota</taxon>
        <taxon>Glomeromycotina</taxon>
        <taxon>Glomeromycetes</taxon>
        <taxon>Glomerales</taxon>
        <taxon>Glomeraceae</taxon>
        <taxon>Rhizophagus</taxon>
    </lineage>
</organism>
<protein>
    <submittedName>
        <fullName evidence="2">Uncharacterized protein</fullName>
    </submittedName>
</protein>
<keyword evidence="1" id="KW-0812">Transmembrane</keyword>
<dbReference type="EMBL" id="AUPC02000427">
    <property type="protein sequence ID" value="POG59824.1"/>
    <property type="molecule type" value="Genomic_DNA"/>
</dbReference>